<comment type="caution">
    <text evidence="2">The sequence shown here is derived from an EMBL/GenBank/DDBJ whole genome shotgun (WGS) entry which is preliminary data.</text>
</comment>
<keyword evidence="1" id="KW-0472">Membrane</keyword>
<keyword evidence="3" id="KW-1185">Reference proteome</keyword>
<accession>A0A501PHC8</accession>
<dbReference type="AlphaFoldDB" id="A0A501PHC8"/>
<dbReference type="EMBL" id="VFIY01000014">
    <property type="protein sequence ID" value="TPD59478.1"/>
    <property type="molecule type" value="Genomic_DNA"/>
</dbReference>
<name>A0A501PHC8_9PROT</name>
<evidence type="ECO:0000313" key="3">
    <source>
        <dbReference type="Proteomes" id="UP000319148"/>
    </source>
</evidence>
<keyword evidence="1" id="KW-1133">Transmembrane helix</keyword>
<feature type="transmembrane region" description="Helical" evidence="1">
    <location>
        <begin position="104"/>
        <end position="126"/>
    </location>
</feature>
<reference evidence="3" key="1">
    <citation type="submission" date="2019-06" db="EMBL/GenBank/DDBJ databases">
        <title>The complete genome of Emcibacter congregatus ZYLT.</title>
        <authorList>
            <person name="Zhao Z."/>
        </authorList>
    </citation>
    <scope>NUCLEOTIDE SEQUENCE [LARGE SCALE GENOMIC DNA]</scope>
    <source>
        <strain evidence="3">MCCC 1A06723</strain>
    </source>
</reference>
<dbReference type="Proteomes" id="UP000319148">
    <property type="component" value="Unassembled WGS sequence"/>
</dbReference>
<gene>
    <name evidence="2" type="ORF">FIV46_11860</name>
</gene>
<dbReference type="RefSeq" id="WP_139941141.1">
    <property type="nucleotide sequence ID" value="NZ_JBHSYP010000006.1"/>
</dbReference>
<protein>
    <submittedName>
        <fullName evidence="2">Uncharacterized protein</fullName>
    </submittedName>
</protein>
<sequence length="144" mass="16320">MKSLNSIVYGYWLGMVFGGIITVSIQPLFFETRSSYDFGLFLTHTVKISIFVLLFMWLYPPVFKRGLPDTLLRITIVGSGIGVFLGSLNYLYELFLANSLLDKSGLGFLYVFSVTLLISWLIWANIKVIEIYEQLKGVDKSIGK</sequence>
<feature type="transmembrane region" description="Helical" evidence="1">
    <location>
        <begin position="71"/>
        <end position="92"/>
    </location>
</feature>
<feature type="transmembrane region" description="Helical" evidence="1">
    <location>
        <begin position="7"/>
        <end position="29"/>
    </location>
</feature>
<keyword evidence="1" id="KW-0812">Transmembrane</keyword>
<organism evidence="2 3">
    <name type="scientific">Emcibacter nanhaiensis</name>
    <dbReference type="NCBI Taxonomy" id="1505037"/>
    <lineage>
        <taxon>Bacteria</taxon>
        <taxon>Pseudomonadati</taxon>
        <taxon>Pseudomonadota</taxon>
        <taxon>Alphaproteobacteria</taxon>
        <taxon>Emcibacterales</taxon>
        <taxon>Emcibacteraceae</taxon>
        <taxon>Emcibacter</taxon>
    </lineage>
</organism>
<proteinExistence type="predicted"/>
<evidence type="ECO:0000256" key="1">
    <source>
        <dbReference type="SAM" id="Phobius"/>
    </source>
</evidence>
<evidence type="ECO:0000313" key="2">
    <source>
        <dbReference type="EMBL" id="TPD59478.1"/>
    </source>
</evidence>
<feature type="transmembrane region" description="Helical" evidence="1">
    <location>
        <begin position="41"/>
        <end position="59"/>
    </location>
</feature>